<sequence>MKRYHFHLVTYRKRPSTVQSLIKRYFSDNVGRSAAALAYYLIFSLFPFLILISSIISFLDLPDLTVESFKGLIPVDIIELANSYLSHISEIKNASLLLFGFVFTIYFTMRAVNCLLQSIHRAYRVKSKFSFWRHQLHVFLTTIFLIVIVFVALGLMTFGKNLLTWLSGWIPIDMGSISLWNLLRFVILAAVLFMVLLTLYYLVPNRLYTVRQVMPGTFASLLSWLVFSIGFAFYVENMGRYSVVYGSIGAAIVLLLWLYFSAITLIMGAELNYLLVNRPSKKAGRQQKVKK</sequence>
<name>A0A855A8B8_9FIRM</name>
<dbReference type="GO" id="GO:0005886">
    <property type="term" value="C:plasma membrane"/>
    <property type="evidence" value="ECO:0007669"/>
    <property type="project" value="UniProtKB-SubCell"/>
</dbReference>
<reference evidence="7 8" key="1">
    <citation type="submission" date="2017-07" db="EMBL/GenBank/DDBJ databases">
        <title>Prevalence of linear plasmids in Cutibacterium (Propionibacterium) acnes isolates obtained from prostatic tissue.</title>
        <authorList>
            <person name="Davidsson S."/>
            <person name="Carlsson J."/>
            <person name="Molling P."/>
            <person name="Andren O."/>
            <person name="Andersson S.-O."/>
            <person name="Brzuszkiewicz E."/>
            <person name="Poehlein A."/>
            <person name="Al-Zeer M."/>
            <person name="Brinkmann V."/>
            <person name="Scavenius C."/>
            <person name="Nazipi S."/>
            <person name="Soderquist B."/>
            <person name="Bruggemann H."/>
        </authorList>
    </citation>
    <scope>NUCLEOTIDE SEQUENCE [LARGE SCALE GENOMIC DNA]</scope>
    <source>
        <strain evidence="7 8">DSM 753</strain>
    </source>
</reference>
<evidence type="ECO:0000256" key="4">
    <source>
        <dbReference type="ARBA" id="ARBA00022989"/>
    </source>
</evidence>
<dbReference type="AlphaFoldDB" id="A0A855A8B8"/>
<evidence type="ECO:0000313" key="8">
    <source>
        <dbReference type="Proteomes" id="UP000220611"/>
    </source>
</evidence>
<evidence type="ECO:0000256" key="2">
    <source>
        <dbReference type="ARBA" id="ARBA00022475"/>
    </source>
</evidence>
<evidence type="ECO:0000256" key="3">
    <source>
        <dbReference type="ARBA" id="ARBA00022692"/>
    </source>
</evidence>
<dbReference type="InterPro" id="IPR017039">
    <property type="entry name" value="Virul_fac_BrkB"/>
</dbReference>
<evidence type="ECO:0000256" key="1">
    <source>
        <dbReference type="ARBA" id="ARBA00004651"/>
    </source>
</evidence>
<evidence type="ECO:0000256" key="5">
    <source>
        <dbReference type="ARBA" id="ARBA00023136"/>
    </source>
</evidence>
<comment type="subcellular location">
    <subcellularLocation>
        <location evidence="1">Cell membrane</location>
        <topology evidence="1">Multi-pass membrane protein</topology>
    </subcellularLocation>
</comment>
<proteinExistence type="predicted"/>
<keyword evidence="4 6" id="KW-1133">Transmembrane helix</keyword>
<dbReference type="EMBL" id="NOXF01000001">
    <property type="protein sequence ID" value="PEQ25556.1"/>
    <property type="molecule type" value="Genomic_DNA"/>
</dbReference>
<dbReference type="PIRSF" id="PIRSF035875">
    <property type="entry name" value="RNase_BN"/>
    <property type="match status" value="1"/>
</dbReference>
<dbReference type="PANTHER" id="PTHR30213">
    <property type="entry name" value="INNER MEMBRANE PROTEIN YHJD"/>
    <property type="match status" value="1"/>
</dbReference>
<comment type="caution">
    <text evidence="7">The sequence shown here is derived from an EMBL/GenBank/DDBJ whole genome shotgun (WGS) entry which is preliminary data.</text>
</comment>
<protein>
    <submittedName>
        <fullName evidence="7">YihY/virulence factor BrkB family protein</fullName>
    </submittedName>
</protein>
<keyword evidence="2" id="KW-1003">Cell membrane</keyword>
<dbReference type="PANTHER" id="PTHR30213:SF0">
    <property type="entry name" value="UPF0761 MEMBRANE PROTEIN YIHY"/>
    <property type="match status" value="1"/>
</dbReference>
<feature type="transmembrane region" description="Helical" evidence="6">
    <location>
        <begin position="179"/>
        <end position="203"/>
    </location>
</feature>
<keyword evidence="5 6" id="KW-0472">Membrane</keyword>
<keyword evidence="8" id="KW-1185">Reference proteome</keyword>
<organism evidence="7 8">
    <name type="scientific">[Clostridium] leptum DSM 753</name>
    <dbReference type="NCBI Taxonomy" id="428125"/>
    <lineage>
        <taxon>Bacteria</taxon>
        <taxon>Bacillati</taxon>
        <taxon>Bacillota</taxon>
        <taxon>Clostridia</taxon>
        <taxon>Eubacteriales</taxon>
        <taxon>Oscillospiraceae</taxon>
        <taxon>Oscillospiraceae incertae sedis</taxon>
    </lineage>
</organism>
<feature type="transmembrane region" description="Helical" evidence="6">
    <location>
        <begin position="215"/>
        <end position="235"/>
    </location>
</feature>
<feature type="transmembrane region" description="Helical" evidence="6">
    <location>
        <begin position="94"/>
        <end position="116"/>
    </location>
</feature>
<evidence type="ECO:0000256" key="6">
    <source>
        <dbReference type="SAM" id="Phobius"/>
    </source>
</evidence>
<keyword evidence="3 6" id="KW-0812">Transmembrane</keyword>
<feature type="transmembrane region" description="Helical" evidence="6">
    <location>
        <begin position="37"/>
        <end position="59"/>
    </location>
</feature>
<gene>
    <name evidence="7" type="ORF">CH238_00740</name>
</gene>
<feature type="transmembrane region" description="Helical" evidence="6">
    <location>
        <begin position="247"/>
        <end position="275"/>
    </location>
</feature>
<accession>A0A855A8B8</accession>
<feature type="transmembrane region" description="Helical" evidence="6">
    <location>
        <begin position="136"/>
        <end position="159"/>
    </location>
</feature>
<dbReference type="NCBIfam" id="TIGR00765">
    <property type="entry name" value="yihY_not_rbn"/>
    <property type="match status" value="1"/>
</dbReference>
<evidence type="ECO:0000313" key="7">
    <source>
        <dbReference type="EMBL" id="PEQ25556.1"/>
    </source>
</evidence>
<dbReference type="Proteomes" id="UP000220611">
    <property type="component" value="Unassembled WGS sequence"/>
</dbReference>
<dbReference type="OrthoDB" id="9775903at2"/>
<dbReference type="Pfam" id="PF03631">
    <property type="entry name" value="Virul_fac_BrkB"/>
    <property type="match status" value="1"/>
</dbReference>